<organism evidence="10 11">
    <name type="scientific">Sumerlaea chitinivorans</name>
    <dbReference type="NCBI Taxonomy" id="2250252"/>
    <lineage>
        <taxon>Bacteria</taxon>
        <taxon>Candidatus Sumerlaeota</taxon>
        <taxon>Candidatus Sumerlaeia</taxon>
        <taxon>Candidatus Sumerlaeales</taxon>
        <taxon>Candidatus Sumerlaeaceae</taxon>
        <taxon>Candidatus Sumerlaea</taxon>
    </lineage>
</organism>
<accession>A0A2Z4Y470</accession>
<evidence type="ECO:0000259" key="9">
    <source>
        <dbReference type="SMART" id="SM00977"/>
    </source>
</evidence>
<keyword evidence="2 8" id="KW-0963">Cytoplasm</keyword>
<dbReference type="GO" id="GO:0032267">
    <property type="term" value="F:tRNA(Ile)-lysidine synthase activity"/>
    <property type="evidence" value="ECO:0007669"/>
    <property type="project" value="UniProtKB-EC"/>
</dbReference>
<dbReference type="Pfam" id="PF09179">
    <property type="entry name" value="TilS"/>
    <property type="match status" value="1"/>
</dbReference>
<comment type="function">
    <text evidence="8">Ligates lysine onto the cytidine present at position 34 of the AUA codon-specific tRNA(Ile) that contains the anticodon CAU, in an ATP-dependent manner. Cytidine is converted to lysidine, thus changing the amino acid specificity of the tRNA from methionine to isoleucine.</text>
</comment>
<dbReference type="CDD" id="cd01992">
    <property type="entry name" value="TilS_N"/>
    <property type="match status" value="1"/>
</dbReference>
<dbReference type="NCBIfam" id="TIGR02433">
    <property type="entry name" value="lysidine_TilS_C"/>
    <property type="match status" value="1"/>
</dbReference>
<dbReference type="InterPro" id="IPR014729">
    <property type="entry name" value="Rossmann-like_a/b/a_fold"/>
</dbReference>
<evidence type="ECO:0000256" key="7">
    <source>
        <dbReference type="ARBA" id="ARBA00048539"/>
    </source>
</evidence>
<dbReference type="EMBL" id="CP030759">
    <property type="protein sequence ID" value="AXA35512.1"/>
    <property type="molecule type" value="Genomic_DNA"/>
</dbReference>
<dbReference type="InterPro" id="IPR011063">
    <property type="entry name" value="TilS/TtcA_N"/>
</dbReference>
<comment type="domain">
    <text evidence="8">The N-terminal region contains the highly conserved SGGXDS motif, predicted to be a P-loop motif involved in ATP binding.</text>
</comment>
<dbReference type="AlphaFoldDB" id="A0A2Z4Y470"/>
<dbReference type="GO" id="GO:0006400">
    <property type="term" value="P:tRNA modification"/>
    <property type="evidence" value="ECO:0007669"/>
    <property type="project" value="UniProtKB-UniRule"/>
</dbReference>
<dbReference type="InterPro" id="IPR015262">
    <property type="entry name" value="tRNA_Ile_lys_synt_subst-bd"/>
</dbReference>
<dbReference type="HAMAP" id="MF_01161">
    <property type="entry name" value="tRNA_Ile_lys_synt"/>
    <property type="match status" value="1"/>
</dbReference>
<keyword evidence="5 8" id="KW-0547">Nucleotide-binding</keyword>
<dbReference type="Gene3D" id="3.40.50.620">
    <property type="entry name" value="HUPs"/>
    <property type="match status" value="1"/>
</dbReference>
<dbReference type="InterPro" id="IPR012094">
    <property type="entry name" value="tRNA_Ile_lys_synt"/>
</dbReference>
<dbReference type="GO" id="GO:0005524">
    <property type="term" value="F:ATP binding"/>
    <property type="evidence" value="ECO:0007669"/>
    <property type="project" value="UniProtKB-UniRule"/>
</dbReference>
<dbReference type="KEGG" id="schv:BRCON_0735"/>
<evidence type="ECO:0000256" key="4">
    <source>
        <dbReference type="ARBA" id="ARBA00022694"/>
    </source>
</evidence>
<dbReference type="Pfam" id="PF11734">
    <property type="entry name" value="TilS_C"/>
    <property type="match status" value="1"/>
</dbReference>
<keyword evidence="6 8" id="KW-0067">ATP-binding</keyword>
<feature type="binding site" evidence="8">
    <location>
        <begin position="27"/>
        <end position="32"/>
    </location>
    <ligand>
        <name>ATP</name>
        <dbReference type="ChEBI" id="CHEBI:30616"/>
    </ligand>
</feature>
<comment type="similarity">
    <text evidence="8">Belongs to the tRNA(Ile)-lysidine synthase family.</text>
</comment>
<feature type="domain" description="Lysidine-tRNA(Ile) synthetase C-terminal" evidence="9">
    <location>
        <begin position="418"/>
        <end position="485"/>
    </location>
</feature>
<evidence type="ECO:0000256" key="6">
    <source>
        <dbReference type="ARBA" id="ARBA00022840"/>
    </source>
</evidence>
<dbReference type="InterPro" id="IPR012796">
    <property type="entry name" value="Lysidine-tRNA-synth_C"/>
</dbReference>
<dbReference type="PANTHER" id="PTHR43033:SF1">
    <property type="entry name" value="TRNA(ILE)-LYSIDINE SYNTHASE-RELATED"/>
    <property type="match status" value="1"/>
</dbReference>
<evidence type="ECO:0000256" key="1">
    <source>
        <dbReference type="ARBA" id="ARBA00004496"/>
    </source>
</evidence>
<protein>
    <recommendedName>
        <fullName evidence="8">tRNA(Ile)-lysidine synthase</fullName>
        <ecNumber evidence="8">6.3.4.19</ecNumber>
    </recommendedName>
    <alternativeName>
        <fullName evidence="8">tRNA(Ile)-2-lysyl-cytidine synthase</fullName>
    </alternativeName>
    <alternativeName>
        <fullName evidence="8">tRNA(Ile)-lysidine synthetase</fullName>
    </alternativeName>
</protein>
<gene>
    <name evidence="8" type="primary">tilS</name>
    <name evidence="10" type="ORF">BRCON_0735</name>
</gene>
<dbReference type="EC" id="6.3.4.19" evidence="8"/>
<keyword evidence="3 8" id="KW-0436">Ligase</keyword>
<proteinExistence type="inferred from homology"/>
<dbReference type="GO" id="GO:0005737">
    <property type="term" value="C:cytoplasm"/>
    <property type="evidence" value="ECO:0007669"/>
    <property type="project" value="UniProtKB-SubCell"/>
</dbReference>
<evidence type="ECO:0000256" key="5">
    <source>
        <dbReference type="ARBA" id="ARBA00022741"/>
    </source>
</evidence>
<evidence type="ECO:0000313" key="10">
    <source>
        <dbReference type="EMBL" id="AXA35512.1"/>
    </source>
</evidence>
<dbReference type="InterPro" id="IPR012795">
    <property type="entry name" value="tRNA_Ile_lys_synt_N"/>
</dbReference>
<dbReference type="SMART" id="SM00977">
    <property type="entry name" value="TilS_C"/>
    <property type="match status" value="1"/>
</dbReference>
<dbReference type="Pfam" id="PF01171">
    <property type="entry name" value="ATP_bind_3"/>
    <property type="match status" value="1"/>
</dbReference>
<sequence length="488" mass="55141">MRWDAVLDKQLIKSRLTAGSKVLLGVSGGADSMCLLVAMAEAAEELGFICRALYVNHLTRPTTGAEYELVFSQCRKLGVPCGYREIERLTKKTTGKTIEEYLREQRYQCLMTEACESGCKTIALGHTADDLVETFLMHLVRGAGAHGLSFERKSKLGTLDLLRPLWATPRTRILTYLQERDVKFVEDESNALLEFTRNRIRHVLLPLLEREFNPRVRETLFRTATQLTQVHAYVEKVALRKLRYYSRLTGDPTRLPAERLQRLPEILQAEIVRLWLQQSCGCVTKPSSRELQQILRMVKGTETRRTMLRGGAMVLSSGGQLIYVSALQDVRPIGSVSGGSLIPQINVELARRWVEKEAQSVLAYLEKPMELSPTPDKPNSYVARVKCLDGKVRRIHVELPKEDAQADGKAALDAATLLYLRNRRPGDRISRSKRLKSLLIEQKIPSYVRDFVVLLVDSKEQLLGIVGFPELTEAITKKSGLVVRIETE</sequence>
<name>A0A2Z4Y470_SUMC1</name>
<evidence type="ECO:0000256" key="8">
    <source>
        <dbReference type="HAMAP-Rule" id="MF_01161"/>
    </source>
</evidence>
<dbReference type="Proteomes" id="UP000262583">
    <property type="component" value="Chromosome"/>
</dbReference>
<evidence type="ECO:0000313" key="11">
    <source>
        <dbReference type="Proteomes" id="UP000262583"/>
    </source>
</evidence>
<dbReference type="PANTHER" id="PTHR43033">
    <property type="entry name" value="TRNA(ILE)-LYSIDINE SYNTHASE-RELATED"/>
    <property type="match status" value="1"/>
</dbReference>
<dbReference type="SUPFAM" id="SSF52402">
    <property type="entry name" value="Adenine nucleotide alpha hydrolases-like"/>
    <property type="match status" value="1"/>
</dbReference>
<comment type="catalytic activity">
    <reaction evidence="7 8">
        <text>cytidine(34) in tRNA(Ile2) + L-lysine + ATP = lysidine(34) in tRNA(Ile2) + AMP + diphosphate + H(+)</text>
        <dbReference type="Rhea" id="RHEA:43744"/>
        <dbReference type="Rhea" id="RHEA-COMP:10625"/>
        <dbReference type="Rhea" id="RHEA-COMP:10670"/>
        <dbReference type="ChEBI" id="CHEBI:15378"/>
        <dbReference type="ChEBI" id="CHEBI:30616"/>
        <dbReference type="ChEBI" id="CHEBI:32551"/>
        <dbReference type="ChEBI" id="CHEBI:33019"/>
        <dbReference type="ChEBI" id="CHEBI:82748"/>
        <dbReference type="ChEBI" id="CHEBI:83665"/>
        <dbReference type="ChEBI" id="CHEBI:456215"/>
        <dbReference type="EC" id="6.3.4.19"/>
    </reaction>
</comment>
<reference evidence="10 11" key="1">
    <citation type="submission" date="2018-05" db="EMBL/GenBank/DDBJ databases">
        <title>A metagenomic window into the 2 km-deep terrestrial subsurface aquifer revealed taxonomically and functionally diverse microbial community comprising novel uncultured bacterial lineages.</title>
        <authorList>
            <person name="Kadnikov V.V."/>
            <person name="Mardanov A.V."/>
            <person name="Beletsky A.V."/>
            <person name="Banks D."/>
            <person name="Pimenov N.V."/>
            <person name="Frank Y.A."/>
            <person name="Karnachuk O.V."/>
            <person name="Ravin N.V."/>
        </authorList>
    </citation>
    <scope>NUCLEOTIDE SEQUENCE [LARGE SCALE GENOMIC DNA]</scope>
    <source>
        <strain evidence="10">BY</strain>
    </source>
</reference>
<dbReference type="SUPFAM" id="SSF82829">
    <property type="entry name" value="MesJ substrate recognition domain-like"/>
    <property type="match status" value="1"/>
</dbReference>
<keyword evidence="4 8" id="KW-0819">tRNA processing</keyword>
<dbReference type="NCBIfam" id="TIGR02432">
    <property type="entry name" value="lysidine_TilS_N"/>
    <property type="match status" value="1"/>
</dbReference>
<evidence type="ECO:0000256" key="3">
    <source>
        <dbReference type="ARBA" id="ARBA00022598"/>
    </source>
</evidence>
<evidence type="ECO:0000256" key="2">
    <source>
        <dbReference type="ARBA" id="ARBA00022490"/>
    </source>
</evidence>
<dbReference type="SUPFAM" id="SSF56037">
    <property type="entry name" value="PheT/TilS domain"/>
    <property type="match status" value="1"/>
</dbReference>
<comment type="subcellular location">
    <subcellularLocation>
        <location evidence="1 8">Cytoplasm</location>
    </subcellularLocation>
</comment>